<comment type="caution">
    <text evidence="2">The sequence shown here is derived from an EMBL/GenBank/DDBJ whole genome shotgun (WGS) entry which is preliminary data.</text>
</comment>
<dbReference type="EMBL" id="MDUX01000014">
    <property type="protein sequence ID" value="KAF7599785.1"/>
    <property type="molecule type" value="Genomic_DNA"/>
</dbReference>
<proteinExistence type="predicted"/>
<evidence type="ECO:0000313" key="3">
    <source>
        <dbReference type="Proteomes" id="UP000216107"/>
    </source>
</evidence>
<sequence length="75" mass="8420">MTAPRDAPQQEATMKPKTPILPAHDLARYDEEVLNASWLPYFVDPQTPLPAEDSHTAPSSQDPDDFIARIYLAQE</sequence>
<dbReference type="Proteomes" id="UP000216107">
    <property type="component" value="Unassembled WGS sequence"/>
</dbReference>
<protein>
    <submittedName>
        <fullName evidence="2">Uncharacterized protein</fullName>
    </submittedName>
</protein>
<organism evidence="2 3">
    <name type="scientific">Candidatus Dactylopiibacterium carminicum</name>
    <dbReference type="NCBI Taxonomy" id="857335"/>
    <lineage>
        <taxon>Bacteria</taxon>
        <taxon>Pseudomonadati</taxon>
        <taxon>Pseudomonadota</taxon>
        <taxon>Betaproteobacteria</taxon>
        <taxon>Rhodocyclales</taxon>
        <taxon>Rhodocyclaceae</taxon>
        <taxon>Candidatus Dactylopiibacterium</taxon>
    </lineage>
</organism>
<gene>
    <name evidence="1" type="ORF">BGI27_06200</name>
    <name evidence="2" type="ORF">CGU29_06640</name>
</gene>
<keyword evidence="4" id="KW-1185">Reference proteome</keyword>
<evidence type="ECO:0000313" key="2">
    <source>
        <dbReference type="EMBL" id="PAS93739.1"/>
    </source>
</evidence>
<name>A0A272EUG0_9RHOO</name>
<dbReference type="Proteomes" id="UP000623509">
    <property type="component" value="Unassembled WGS sequence"/>
</dbReference>
<evidence type="ECO:0000313" key="1">
    <source>
        <dbReference type="EMBL" id="KAF7599785.1"/>
    </source>
</evidence>
<accession>A0A272EUG0</accession>
<dbReference type="EMBL" id="NMRN01000013">
    <property type="protein sequence ID" value="PAS93739.1"/>
    <property type="molecule type" value="Genomic_DNA"/>
</dbReference>
<reference evidence="2 3" key="2">
    <citation type="submission" date="2017-07" db="EMBL/GenBank/DDBJ databases">
        <title>Candidatus Dactylopiibacterium carminicum, a nitrogen-fixing symbiont of the cochineal insect Dactylopius coccus and Dactylopius opuntiae (Hemiptera: Coccoidea: Dactylopiidae).</title>
        <authorList>
            <person name="Vera A."/>
        </authorList>
    </citation>
    <scope>NUCLEOTIDE SEQUENCE [LARGE SCALE GENOMIC DNA]</scope>
    <source>
        <strain evidence="2 3">NFDCM</strain>
    </source>
</reference>
<reference evidence="1 4" key="1">
    <citation type="submission" date="2016-08" db="EMBL/GenBank/DDBJ databases">
        <title>Candidatus Dactylopiibacterium carminicum genome sequence.</title>
        <authorList>
            <person name="Ramirez-Puebla S.T."/>
            <person name="Ormeno-Orrillo E."/>
            <person name="Vera-Ponce De Leon A."/>
            <person name="Luis L."/>
            <person name="Sanchez-Flores A."/>
            <person name="Monica R."/>
            <person name="Martinez-Romero E."/>
        </authorList>
    </citation>
    <scope>NUCLEOTIDE SEQUENCE [LARGE SCALE GENOMIC DNA]</scope>
    <source>
        <strain evidence="1">END1</strain>
    </source>
</reference>
<dbReference type="AlphaFoldDB" id="A0A272EUG0"/>
<evidence type="ECO:0000313" key="4">
    <source>
        <dbReference type="Proteomes" id="UP000623509"/>
    </source>
</evidence>